<dbReference type="AlphaFoldDB" id="A0A8H0D4X3"/>
<dbReference type="RefSeq" id="WP_135036369.1">
    <property type="nucleotide sequence ID" value="NZ_CABIXU010000023.1"/>
</dbReference>
<dbReference type="Proteomes" id="UP000298073">
    <property type="component" value="Unassembled WGS sequence"/>
</dbReference>
<organism evidence="1 2">
    <name type="scientific">Bacteroides acidifaciens</name>
    <dbReference type="NCBI Taxonomy" id="85831"/>
    <lineage>
        <taxon>Bacteria</taxon>
        <taxon>Pseudomonadati</taxon>
        <taxon>Bacteroidota</taxon>
        <taxon>Bacteroidia</taxon>
        <taxon>Bacteroidales</taxon>
        <taxon>Bacteroidaceae</taxon>
        <taxon>Bacteroides</taxon>
    </lineage>
</organism>
<name>A0A8H0D4X3_9BACE</name>
<dbReference type="GeneID" id="93046974"/>
<accession>A0A8H0D4X3</accession>
<sequence length="604" mass="66589">MDGIKQSKRFAEIEALMGDYFHSNLAPVMRETQSYLTRKQGEEMKEYSTSLGGILSMMASSVQPLSDPYQTLKVTGEWNSKTTEDYIEMCKSKILASKEIQHDLAYVAGEWRNAVVGEIGRERYDALSGELGCDIAYAYVDYRVEQLMIDKLVKERMPKSSADYIIRKAAESSLLGLSQTLSRSPLAEEIERRGEAAYRPSRLEKGTAKVLGASADSLMMGGVGSWATFARFVGADVAISAVTDHFASKEPEDLSVEQCISKGVFGSNGNVFEGFRKEAAAMLSKENTLVAEANGQLQKKIPVMSFNYMDWWKTGKKEVPMWYGNNRESEEERKQAERYKGVPLVIAPGQEEAYLQGMARHKVTATGQARTEGEQREKVEKVEEEVQEQTVSTDEEAREEQTVQEMQAGQTNENGWDTLVRSLGLEGLGDITGNLGYILAMLPDILLGVLTGKTQSLGIKDNLLPIASIVAGVFIKNPILKMLLIGMGGANLLNKAGHEMLGREQPNRSTDGGNVQYKHYTDEPLNPRIVNPVLQGNTLIATIDRVPCTVQLSPTVADAYRAGALPLNTLANAILAQSDRLRQIASQNYDNGETETVVRTRGIQ</sequence>
<protein>
    <submittedName>
        <fullName evidence="1">Uncharacterized protein</fullName>
    </submittedName>
</protein>
<comment type="caution">
    <text evidence="1">The sequence shown here is derived from an EMBL/GenBank/DDBJ whole genome shotgun (WGS) entry which is preliminary data.</text>
</comment>
<dbReference type="EMBL" id="SPPV01000008">
    <property type="protein sequence ID" value="TFU51137.1"/>
    <property type="molecule type" value="Genomic_DNA"/>
</dbReference>
<evidence type="ECO:0000313" key="2">
    <source>
        <dbReference type="Proteomes" id="UP000298073"/>
    </source>
</evidence>
<reference evidence="1 2" key="1">
    <citation type="submission" date="2019-03" db="EMBL/GenBank/DDBJ databases">
        <title>Diversity of the mouse oral microbiome.</title>
        <authorList>
            <person name="Joseph S."/>
            <person name="Aduse-Opoku J."/>
            <person name="Curtis M."/>
            <person name="Wade W."/>
            <person name="Hashim A."/>
        </authorList>
    </citation>
    <scope>NUCLEOTIDE SEQUENCE [LARGE SCALE GENOMIC DNA]</scope>
    <source>
        <strain evidence="1 2">P2318</strain>
    </source>
</reference>
<evidence type="ECO:0000313" key="1">
    <source>
        <dbReference type="EMBL" id="TFU51137.1"/>
    </source>
</evidence>
<proteinExistence type="predicted"/>
<gene>
    <name evidence="1" type="ORF">E4T97_05420</name>
</gene>